<feature type="transmembrane region" description="Helical" evidence="3">
    <location>
        <begin position="957"/>
        <end position="978"/>
    </location>
</feature>
<dbReference type="EMBL" id="DF237674">
    <property type="protein sequence ID" value="GAQ91081.1"/>
    <property type="molecule type" value="Genomic_DNA"/>
</dbReference>
<keyword evidence="1" id="KW-1015">Disulfide bond</keyword>
<feature type="transmembrane region" description="Helical" evidence="3">
    <location>
        <begin position="829"/>
        <end position="851"/>
    </location>
</feature>
<dbReference type="SMART" id="SM00664">
    <property type="entry name" value="DoH"/>
    <property type="match status" value="1"/>
</dbReference>
<keyword evidence="8" id="KW-1185">Reference proteome</keyword>
<feature type="disulfide bond" evidence="1">
    <location>
        <begin position="259"/>
        <end position="268"/>
    </location>
</feature>
<feature type="compositionally biased region" description="Basic and acidic residues" evidence="2">
    <location>
        <begin position="1063"/>
        <end position="1072"/>
    </location>
</feature>
<dbReference type="PROSITE" id="PS01186">
    <property type="entry name" value="EGF_2"/>
    <property type="match status" value="1"/>
</dbReference>
<reference evidence="7 8" key="1">
    <citation type="journal article" date="2014" name="Nat. Commun.">
        <title>Klebsormidium flaccidum genome reveals primary factors for plant terrestrial adaptation.</title>
        <authorList>
            <person name="Hori K."/>
            <person name="Maruyama F."/>
            <person name="Fujisawa T."/>
            <person name="Togashi T."/>
            <person name="Yamamoto N."/>
            <person name="Seo M."/>
            <person name="Sato S."/>
            <person name="Yamada T."/>
            <person name="Mori H."/>
            <person name="Tajima N."/>
            <person name="Moriyama T."/>
            <person name="Ikeuchi M."/>
            <person name="Watanabe M."/>
            <person name="Wada H."/>
            <person name="Kobayashi K."/>
            <person name="Saito M."/>
            <person name="Masuda T."/>
            <person name="Sasaki-Sekimoto Y."/>
            <person name="Mashiguchi K."/>
            <person name="Awai K."/>
            <person name="Shimojima M."/>
            <person name="Masuda S."/>
            <person name="Iwai M."/>
            <person name="Nobusawa T."/>
            <person name="Narise T."/>
            <person name="Kondo S."/>
            <person name="Saito H."/>
            <person name="Sato R."/>
            <person name="Murakawa M."/>
            <person name="Ihara Y."/>
            <person name="Oshima-Yamada Y."/>
            <person name="Ohtaka K."/>
            <person name="Satoh M."/>
            <person name="Sonobe K."/>
            <person name="Ishii M."/>
            <person name="Ohtani R."/>
            <person name="Kanamori-Sato M."/>
            <person name="Honoki R."/>
            <person name="Miyazaki D."/>
            <person name="Mochizuki H."/>
            <person name="Umetsu J."/>
            <person name="Higashi K."/>
            <person name="Shibata D."/>
            <person name="Kamiya Y."/>
            <person name="Sato N."/>
            <person name="Nakamura Y."/>
            <person name="Tabata S."/>
            <person name="Ida S."/>
            <person name="Kurokawa K."/>
            <person name="Ohta H."/>
        </authorList>
    </citation>
    <scope>NUCLEOTIDE SEQUENCE [LARGE SCALE GENOMIC DNA]</scope>
    <source>
        <strain evidence="7 8">NIES-2285</strain>
    </source>
</reference>
<feature type="domain" description="DOMON" evidence="6">
    <location>
        <begin position="636"/>
        <end position="750"/>
    </location>
</feature>
<comment type="caution">
    <text evidence="1">Lacks conserved residue(s) required for the propagation of feature annotation.</text>
</comment>
<evidence type="ECO:0000313" key="7">
    <source>
        <dbReference type="EMBL" id="GAQ91081.1"/>
    </source>
</evidence>
<dbReference type="PROSITE" id="PS00022">
    <property type="entry name" value="EGF_1"/>
    <property type="match status" value="1"/>
</dbReference>
<sequence length="1101" mass="113479">MAGPAAPPSHPTPLLGGLLLLLLPLLLLAPPAAANVRLAFPPARGLGDFLYASQLQPGPCGGGARTIGAVTQLQAAALVNVSWHNSHPTPGARFSLALLDAAGSLLVPYSAASLLPGGAAGGADPLQTWQLIQLPALPCPNCTLRLTEILPTGAPGMLSAPPELWSCADVNVTLGLDACSNQCQGWGTCVLEPAGLGAFACQCNSALPLLAPPGAAAPTCAAISGTYGEVRDACVDDSDCGAAGLCVARTPSQPRRCFCKAGWRGPLCTQRSQLSLDVQLDLRAWEVQYPVKLRAPGVAVYARIVGPPQAQLIEVAMAAVTESYVSVGWRPASLDQAAALPALLPGPATLVRESPLAPVYQNTSLLYDALAPPAPPGPNLTLLFGSPPSGLPLANGTANITANATATIAANATANTTANTTANATVEAAANVSAGASANATAVPGGRRRLLQAGAAVLAAFNRSSPVVAAPGRLPPSWLADITACYAVGEYFKVEDLGGGAGYGTPLPDGALGGTDDIVDAIGRAAGSLVFCKFRRPLVSANLVGDQPVTLREDQTVMWAVGQSGAQAANESRGTLDRAALEQLYAPTDMLDHGRANRGVFGNLNLILGRPVGVVSRGTCPPSPLPLFDCTFRINARLRLHWRIVAASISLALEFPASAGWAALGWSSDGRMVGATAVLAEQPAAVRLVQLQAQTVAGVQPSTVFPLAHPQLARQDAATAVLSFTRPLSAGAAGASIVAGQASRLVWALAEDGRLGLRYHRLQNRGSFSLDFSTGVGRADRNPVDWYGLHGWLMAVAMGALLPLGLIFVRASRANKAEADAWYFEGAHVAFQLLGAAAVAAGLTIAFLTFLGGPGRAIHTLHGIVGLAVGGALLAQVRGKRGRRGVKEERGEAKGEAPGRGHAGVAAGWLPFLEYTPAVERALRLLHAGVGCAVLAGGNWAVLLGLYRYAAFTGTRIFPLVVGQGATLAVMALLWLLAAVGARCVRGRAGAAPGRPPSPTLRPWVPSELQGPFKQEGGVPALEYAHPLALTRGSGSQRFLLSDDDLFDGKDSPAPRTYSPPARVDRPGEGHPSDSVSRRVSRGGPEGGLERQRSFRGWVSP</sequence>
<proteinExistence type="predicted"/>
<feature type="transmembrane region" description="Helical" evidence="3">
    <location>
        <begin position="857"/>
        <end position="877"/>
    </location>
</feature>
<dbReference type="STRING" id="105231.A0A1Y1IPH1"/>
<dbReference type="Proteomes" id="UP000054558">
    <property type="component" value="Unassembled WGS sequence"/>
</dbReference>
<keyword evidence="3" id="KW-1133">Transmembrane helix</keyword>
<evidence type="ECO:0000256" key="2">
    <source>
        <dbReference type="SAM" id="MobiDB-lite"/>
    </source>
</evidence>
<dbReference type="OrthoDB" id="19261at2759"/>
<feature type="domain" description="EGF-like" evidence="5">
    <location>
        <begin position="230"/>
        <end position="269"/>
    </location>
</feature>
<name>A0A1Y1IPH1_KLENI</name>
<organism evidence="7 8">
    <name type="scientific">Klebsormidium nitens</name>
    <name type="common">Green alga</name>
    <name type="synonym">Ulothrix nitens</name>
    <dbReference type="NCBI Taxonomy" id="105231"/>
    <lineage>
        <taxon>Eukaryota</taxon>
        <taxon>Viridiplantae</taxon>
        <taxon>Streptophyta</taxon>
        <taxon>Klebsormidiophyceae</taxon>
        <taxon>Klebsormidiales</taxon>
        <taxon>Klebsormidiaceae</taxon>
        <taxon>Klebsormidium</taxon>
    </lineage>
</organism>
<keyword evidence="4" id="KW-0732">Signal</keyword>
<feature type="disulfide bond" evidence="1">
    <location>
        <begin position="240"/>
        <end position="257"/>
    </location>
</feature>
<evidence type="ECO:0000313" key="8">
    <source>
        <dbReference type="Proteomes" id="UP000054558"/>
    </source>
</evidence>
<dbReference type="CDD" id="cd09631">
    <property type="entry name" value="DOMON_DOH"/>
    <property type="match status" value="1"/>
</dbReference>
<protein>
    <recommendedName>
        <fullName evidence="9">EGF-like domain-containing protein</fullName>
    </recommendedName>
</protein>
<dbReference type="AlphaFoldDB" id="A0A1Y1IPH1"/>
<keyword evidence="3" id="KW-0472">Membrane</keyword>
<feature type="transmembrane region" description="Helical" evidence="3">
    <location>
        <begin position="925"/>
        <end position="951"/>
    </location>
</feature>
<evidence type="ECO:0000256" key="1">
    <source>
        <dbReference type="PROSITE-ProRule" id="PRU00076"/>
    </source>
</evidence>
<dbReference type="CDD" id="cd08760">
    <property type="entry name" value="Cyt_b561_FRRS1_like"/>
    <property type="match status" value="1"/>
</dbReference>
<feature type="signal peptide" evidence="4">
    <location>
        <begin position="1"/>
        <end position="34"/>
    </location>
</feature>
<feature type="transmembrane region" description="Helical" evidence="3">
    <location>
        <begin position="786"/>
        <end position="809"/>
    </location>
</feature>
<evidence type="ECO:0000256" key="3">
    <source>
        <dbReference type="SAM" id="Phobius"/>
    </source>
</evidence>
<dbReference type="InterPro" id="IPR045266">
    <property type="entry name" value="DOH_DOMON"/>
</dbReference>
<dbReference type="PROSITE" id="PS50836">
    <property type="entry name" value="DOMON"/>
    <property type="match status" value="1"/>
</dbReference>
<dbReference type="Gene3D" id="1.20.120.1770">
    <property type="match status" value="1"/>
</dbReference>
<dbReference type="PROSITE" id="PS50026">
    <property type="entry name" value="EGF_3"/>
    <property type="match status" value="1"/>
</dbReference>
<dbReference type="InterPro" id="IPR005018">
    <property type="entry name" value="DOMON_domain"/>
</dbReference>
<keyword evidence="1" id="KW-0245">EGF-like domain</keyword>
<feature type="region of interest" description="Disordered" evidence="2">
    <location>
        <begin position="1041"/>
        <end position="1101"/>
    </location>
</feature>
<dbReference type="InterPro" id="IPR000742">
    <property type="entry name" value="EGF"/>
</dbReference>
<evidence type="ECO:0000259" key="6">
    <source>
        <dbReference type="PROSITE" id="PS50836"/>
    </source>
</evidence>
<evidence type="ECO:0008006" key="9">
    <source>
        <dbReference type="Google" id="ProtNLM"/>
    </source>
</evidence>
<evidence type="ECO:0000256" key="4">
    <source>
        <dbReference type="SAM" id="SignalP"/>
    </source>
</evidence>
<dbReference type="PANTHER" id="PTHR46901">
    <property type="entry name" value="GH04942P"/>
    <property type="match status" value="1"/>
</dbReference>
<evidence type="ECO:0000259" key="5">
    <source>
        <dbReference type="PROSITE" id="PS50026"/>
    </source>
</evidence>
<keyword evidence="3" id="KW-0812">Transmembrane</keyword>
<dbReference type="PANTHER" id="PTHR46901:SF2">
    <property type="entry name" value="GH04942P"/>
    <property type="match status" value="1"/>
</dbReference>
<gene>
    <name evidence="7" type="ORF">KFL_007250020</name>
</gene>
<feature type="chain" id="PRO_5012259831" description="EGF-like domain-containing protein" evidence="4">
    <location>
        <begin position="35"/>
        <end position="1101"/>
    </location>
</feature>
<accession>A0A1Y1IPH1</accession>